<evidence type="ECO:0000256" key="2">
    <source>
        <dbReference type="ARBA" id="ARBA00022723"/>
    </source>
</evidence>
<comment type="caution">
    <text evidence="6">The sequence shown here is derived from an EMBL/GenBank/DDBJ whole genome shotgun (WGS) entry which is preliminary data.</text>
</comment>
<organism evidence="6 7">
    <name type="scientific">Nitzschia inconspicua</name>
    <dbReference type="NCBI Taxonomy" id="303405"/>
    <lineage>
        <taxon>Eukaryota</taxon>
        <taxon>Sar</taxon>
        <taxon>Stramenopiles</taxon>
        <taxon>Ochrophyta</taxon>
        <taxon>Bacillariophyta</taxon>
        <taxon>Bacillariophyceae</taxon>
        <taxon>Bacillariophycidae</taxon>
        <taxon>Bacillariales</taxon>
        <taxon>Bacillariaceae</taxon>
        <taxon>Nitzschia</taxon>
    </lineage>
</organism>
<comment type="cofactor">
    <cofactor evidence="1">
        <name>Fe cation</name>
        <dbReference type="ChEBI" id="CHEBI:24875"/>
    </cofactor>
</comment>
<keyword evidence="4" id="KW-0408">Iron</keyword>
<keyword evidence="6" id="KW-0223">Dioxygenase</keyword>
<dbReference type="PANTHER" id="PTHR20883">
    <property type="entry name" value="PHYTANOYL-COA DIOXYGENASE DOMAIN CONTAINING 1"/>
    <property type="match status" value="1"/>
</dbReference>
<feature type="compositionally biased region" description="Acidic residues" evidence="5">
    <location>
        <begin position="195"/>
        <end position="204"/>
    </location>
</feature>
<dbReference type="PANTHER" id="PTHR20883:SF19">
    <property type="entry name" value="MULTIFUNCTIONAL DIOXYGENASE AUSE"/>
    <property type="match status" value="1"/>
</dbReference>
<accession>A0A9K3LGI5</accession>
<dbReference type="AlphaFoldDB" id="A0A9K3LGI5"/>
<keyword evidence="7" id="KW-1185">Reference proteome</keyword>
<reference evidence="6" key="2">
    <citation type="submission" date="2021-04" db="EMBL/GenBank/DDBJ databases">
        <authorList>
            <person name="Podell S."/>
        </authorList>
    </citation>
    <scope>NUCLEOTIDE SEQUENCE</scope>
    <source>
        <strain evidence="6">Hildebrandi</strain>
    </source>
</reference>
<dbReference type="GO" id="GO:0046872">
    <property type="term" value="F:metal ion binding"/>
    <property type="evidence" value="ECO:0007669"/>
    <property type="project" value="UniProtKB-KW"/>
</dbReference>
<proteinExistence type="predicted"/>
<keyword evidence="3" id="KW-0560">Oxidoreductase</keyword>
<dbReference type="GO" id="GO:0051213">
    <property type="term" value="F:dioxygenase activity"/>
    <property type="evidence" value="ECO:0007669"/>
    <property type="project" value="UniProtKB-KW"/>
</dbReference>
<dbReference type="OrthoDB" id="445007at2759"/>
<dbReference type="Pfam" id="PF05721">
    <property type="entry name" value="PhyH"/>
    <property type="match status" value="1"/>
</dbReference>
<name>A0A9K3LGI5_9STRA</name>
<gene>
    <name evidence="6" type="ORF">IV203_025665</name>
</gene>
<sequence>MSKSSIKGPVLDLPHVEGATATADEVATYLDTHGVVVIDNLMDVTSMDQLSKDLRATSGCFYGAEGSFAGAHTVRNAGKPLGESKVAQELALHPLIRASIQKRLGRWCKRVVLGTCSAITVEAPPSPDIEPAPPQVLHRDESMWGCTDWPWLPQTTSDRPELAITVMWAVSDFTVSNGATRIIPGSHRWPRSGDESQEEDDDLAERDPTQQQHQQQQQEQQQGNTDHAEPGATHAPMNEEEELENVCVPAVMSKGSVMLWSGATIHGQGAHAPLSSTSDNDETIISSFSSQRREGLLFIYNVGWLRPEHNFHWAMPPHVWDSLPPKLQVLMGKIGTNRTDHEWYSGPVYAQPILGTAVATNAYPEDSTDDNNNHNHDEDDEDEDFSDVFVAQAT</sequence>
<evidence type="ECO:0000256" key="1">
    <source>
        <dbReference type="ARBA" id="ARBA00001962"/>
    </source>
</evidence>
<dbReference type="InterPro" id="IPR008775">
    <property type="entry name" value="Phytyl_CoA_dOase-like"/>
</dbReference>
<feature type="compositionally biased region" description="Low complexity" evidence="5">
    <location>
        <begin position="210"/>
        <end position="222"/>
    </location>
</feature>
<feature type="region of interest" description="Disordered" evidence="5">
    <location>
        <begin position="362"/>
        <end position="388"/>
    </location>
</feature>
<feature type="region of interest" description="Disordered" evidence="5">
    <location>
        <begin position="180"/>
        <end position="242"/>
    </location>
</feature>
<protein>
    <submittedName>
        <fullName evidence="6">Phytanoyl-CoA dioxygenase</fullName>
    </submittedName>
</protein>
<evidence type="ECO:0000256" key="4">
    <source>
        <dbReference type="ARBA" id="ARBA00023004"/>
    </source>
</evidence>
<evidence type="ECO:0000256" key="3">
    <source>
        <dbReference type="ARBA" id="ARBA00023002"/>
    </source>
</evidence>
<evidence type="ECO:0000313" key="7">
    <source>
        <dbReference type="Proteomes" id="UP000693970"/>
    </source>
</evidence>
<dbReference type="Proteomes" id="UP000693970">
    <property type="component" value="Unassembled WGS sequence"/>
</dbReference>
<evidence type="ECO:0000313" key="6">
    <source>
        <dbReference type="EMBL" id="KAG7361999.1"/>
    </source>
</evidence>
<keyword evidence="2" id="KW-0479">Metal-binding</keyword>
<reference evidence="6" key="1">
    <citation type="journal article" date="2021" name="Sci. Rep.">
        <title>Diploid genomic architecture of Nitzschia inconspicua, an elite biomass production diatom.</title>
        <authorList>
            <person name="Oliver A."/>
            <person name="Podell S."/>
            <person name="Pinowska A."/>
            <person name="Traller J.C."/>
            <person name="Smith S.R."/>
            <person name="McClure R."/>
            <person name="Beliaev A."/>
            <person name="Bohutskyi P."/>
            <person name="Hill E.A."/>
            <person name="Rabines A."/>
            <person name="Zheng H."/>
            <person name="Allen L.Z."/>
            <person name="Kuo A."/>
            <person name="Grigoriev I.V."/>
            <person name="Allen A.E."/>
            <person name="Hazlebeck D."/>
            <person name="Allen E.E."/>
        </authorList>
    </citation>
    <scope>NUCLEOTIDE SEQUENCE</scope>
    <source>
        <strain evidence="6">Hildebrandi</strain>
    </source>
</reference>
<evidence type="ECO:0000256" key="5">
    <source>
        <dbReference type="SAM" id="MobiDB-lite"/>
    </source>
</evidence>
<dbReference type="EMBL" id="JAGRRH010000012">
    <property type="protein sequence ID" value="KAG7361999.1"/>
    <property type="molecule type" value="Genomic_DNA"/>
</dbReference>